<organism evidence="7 8">
    <name type="scientific">Flavobacterium suzhouense</name>
    <dbReference type="NCBI Taxonomy" id="1529638"/>
    <lineage>
        <taxon>Bacteria</taxon>
        <taxon>Pseudomonadati</taxon>
        <taxon>Bacteroidota</taxon>
        <taxon>Flavobacteriia</taxon>
        <taxon>Flavobacteriales</taxon>
        <taxon>Flavobacteriaceae</taxon>
        <taxon>Flavobacterium</taxon>
    </lineage>
</organism>
<dbReference type="NCBIfam" id="TIGR04183">
    <property type="entry name" value="Por_Secre_tail"/>
    <property type="match status" value="1"/>
</dbReference>
<dbReference type="InterPro" id="IPR007346">
    <property type="entry name" value="Endonuclease-I"/>
</dbReference>
<evidence type="ECO:0000259" key="6">
    <source>
        <dbReference type="Pfam" id="PF18962"/>
    </source>
</evidence>
<protein>
    <submittedName>
        <fullName evidence="7">Endonuclease</fullName>
    </submittedName>
</protein>
<keyword evidence="8" id="KW-1185">Reference proteome</keyword>
<dbReference type="InterPro" id="IPR044925">
    <property type="entry name" value="His-Me_finger_sf"/>
</dbReference>
<reference evidence="8" key="1">
    <citation type="journal article" date="2019" name="Int. J. Syst. Evol. Microbiol.">
        <title>The Global Catalogue of Microorganisms (GCM) 10K type strain sequencing project: providing services to taxonomists for standard genome sequencing and annotation.</title>
        <authorList>
            <consortium name="The Broad Institute Genomics Platform"/>
            <consortium name="The Broad Institute Genome Sequencing Center for Infectious Disease"/>
            <person name="Wu L."/>
            <person name="Ma J."/>
        </authorList>
    </citation>
    <scope>NUCLEOTIDE SEQUENCE [LARGE SCALE GENOMIC DNA]</scope>
    <source>
        <strain evidence="8">KCTC 42107</strain>
    </source>
</reference>
<feature type="chain" id="PRO_5045183248" evidence="5">
    <location>
        <begin position="17"/>
        <end position="342"/>
    </location>
</feature>
<dbReference type="GO" id="GO:0004519">
    <property type="term" value="F:endonuclease activity"/>
    <property type="evidence" value="ECO:0007669"/>
    <property type="project" value="UniProtKB-KW"/>
</dbReference>
<accession>A0ABW5NT61</accession>
<evidence type="ECO:0000313" key="8">
    <source>
        <dbReference type="Proteomes" id="UP001597480"/>
    </source>
</evidence>
<dbReference type="PANTHER" id="PTHR33607">
    <property type="entry name" value="ENDONUCLEASE-1"/>
    <property type="match status" value="1"/>
</dbReference>
<keyword evidence="3 5" id="KW-0732">Signal</keyword>
<dbReference type="Pfam" id="PF18962">
    <property type="entry name" value="Por_Secre_tail"/>
    <property type="match status" value="1"/>
</dbReference>
<sequence>MNKFLIALLFPVYCLAQIPAYYNTIDFSQTGNTLKNQLSTLITTTHTNELTYTPEVWDALKQSDLDPDNTNNVFLIYGYNDTDSNNDNDRTRNKNLSCHTTSCDGLWVREHVFPRSLGTPNLEYVGPGADAHHLRAIDSDMNNDRGNNRFADGLGNATVIAGGYFYPGDEWKGDVARMMMYMYLRYPTQCQAVIVGSGSATFSADMPNIFLEWNEEDPVSQYEMNRNTVLQNMQGNRNPFIDNPYLATRIWNGPEAEDKWGLLSNEDFVAENITLYPTLTTGIVYINNAQEAKSYTVYNNVGQLIKSGLTQNSIDLTNYAAGLYFIKISNEYSGKTFRVIKQ</sequence>
<keyword evidence="7" id="KW-0255">Endonuclease</keyword>
<evidence type="ECO:0000256" key="1">
    <source>
        <dbReference type="ARBA" id="ARBA00006429"/>
    </source>
</evidence>
<dbReference type="EMBL" id="JBHUMD010000012">
    <property type="protein sequence ID" value="MFD2602110.1"/>
    <property type="molecule type" value="Genomic_DNA"/>
</dbReference>
<dbReference type="SUPFAM" id="SSF54060">
    <property type="entry name" value="His-Me finger endonucleases"/>
    <property type="match status" value="1"/>
</dbReference>
<dbReference type="RefSeq" id="WP_379820603.1">
    <property type="nucleotide sequence ID" value="NZ_JBHUMD010000012.1"/>
</dbReference>
<keyword evidence="2" id="KW-0540">Nuclease</keyword>
<gene>
    <name evidence="7" type="ORF">ACFSR3_08580</name>
</gene>
<feature type="domain" description="Secretion system C-terminal sorting" evidence="6">
    <location>
        <begin position="275"/>
        <end position="334"/>
    </location>
</feature>
<comment type="caution">
    <text evidence="7">The sequence shown here is derived from an EMBL/GenBank/DDBJ whole genome shotgun (WGS) entry which is preliminary data.</text>
</comment>
<evidence type="ECO:0000256" key="4">
    <source>
        <dbReference type="ARBA" id="ARBA00022801"/>
    </source>
</evidence>
<evidence type="ECO:0000256" key="3">
    <source>
        <dbReference type="ARBA" id="ARBA00022729"/>
    </source>
</evidence>
<dbReference type="Proteomes" id="UP001597480">
    <property type="component" value="Unassembled WGS sequence"/>
</dbReference>
<feature type="signal peptide" evidence="5">
    <location>
        <begin position="1"/>
        <end position="16"/>
    </location>
</feature>
<evidence type="ECO:0000256" key="5">
    <source>
        <dbReference type="SAM" id="SignalP"/>
    </source>
</evidence>
<dbReference type="InterPro" id="IPR026444">
    <property type="entry name" value="Secre_tail"/>
</dbReference>
<evidence type="ECO:0000256" key="2">
    <source>
        <dbReference type="ARBA" id="ARBA00022722"/>
    </source>
</evidence>
<proteinExistence type="inferred from homology"/>
<keyword evidence="4" id="KW-0378">Hydrolase</keyword>
<name>A0ABW5NT61_9FLAO</name>
<dbReference type="PANTHER" id="PTHR33607:SF2">
    <property type="entry name" value="ENDONUCLEASE-1"/>
    <property type="match status" value="1"/>
</dbReference>
<comment type="similarity">
    <text evidence="1">Belongs to the EndA/NucM nuclease family.</text>
</comment>
<dbReference type="Pfam" id="PF04231">
    <property type="entry name" value="Endonuclease_1"/>
    <property type="match status" value="1"/>
</dbReference>
<evidence type="ECO:0000313" key="7">
    <source>
        <dbReference type="EMBL" id="MFD2602110.1"/>
    </source>
</evidence>